<feature type="domain" description="Zinc finger CGNR" evidence="1">
    <location>
        <begin position="138"/>
        <end position="180"/>
    </location>
</feature>
<evidence type="ECO:0000259" key="1">
    <source>
        <dbReference type="Pfam" id="PF11706"/>
    </source>
</evidence>
<dbReference type="Proteomes" id="UP000766698">
    <property type="component" value="Unassembled WGS sequence"/>
</dbReference>
<dbReference type="InterPro" id="IPR010852">
    <property type="entry name" value="ABATE"/>
</dbReference>
<sequence>MSAAADDPRPLVGEPLSIDLLNTRWIDNHGPQDLLQDLPGLAVWLRSVDLDQRCDADAATLRHLLHAREALAAAVADPATPSEQARTRLNEVLAHGRLHRALTADGPVATAETDNPAHLAAWLAADDYLRLLDEDPTRIRACANPACVLHFFDTSQNRRRRWCSMAACGNRAKAARHYARARN</sequence>
<dbReference type="InterPro" id="IPR021005">
    <property type="entry name" value="Znf_CGNR"/>
</dbReference>
<organism evidence="2 3">
    <name type="scientific">Streptomyces durbertensis</name>
    <dbReference type="NCBI Taxonomy" id="2448886"/>
    <lineage>
        <taxon>Bacteria</taxon>
        <taxon>Bacillati</taxon>
        <taxon>Actinomycetota</taxon>
        <taxon>Actinomycetes</taxon>
        <taxon>Kitasatosporales</taxon>
        <taxon>Streptomycetaceae</taxon>
        <taxon>Streptomyces</taxon>
    </lineage>
</organism>
<evidence type="ECO:0000313" key="2">
    <source>
        <dbReference type="EMBL" id="MBB1245976.1"/>
    </source>
</evidence>
<dbReference type="Pfam" id="PF07336">
    <property type="entry name" value="ABATE"/>
    <property type="match status" value="1"/>
</dbReference>
<dbReference type="PANTHER" id="PTHR35525">
    <property type="entry name" value="BLL6575 PROTEIN"/>
    <property type="match status" value="1"/>
</dbReference>
<dbReference type="RefSeq" id="WP_182857259.1">
    <property type="nucleotide sequence ID" value="NZ_WMLF01000381.1"/>
</dbReference>
<dbReference type="EMBL" id="WMLF01000381">
    <property type="protein sequence ID" value="MBB1245976.1"/>
    <property type="molecule type" value="Genomic_DNA"/>
</dbReference>
<name>A0ABR6EKW5_9ACTN</name>
<comment type="caution">
    <text evidence="2">The sequence shown here is derived from an EMBL/GenBank/DDBJ whole genome shotgun (WGS) entry which is preliminary data.</text>
</comment>
<accession>A0ABR6EKW5</accession>
<dbReference type="InterPro" id="IPR023286">
    <property type="entry name" value="ABATE_dom_sf"/>
</dbReference>
<proteinExistence type="predicted"/>
<evidence type="ECO:0000313" key="3">
    <source>
        <dbReference type="Proteomes" id="UP000766698"/>
    </source>
</evidence>
<keyword evidence="3" id="KW-1185">Reference proteome</keyword>
<dbReference type="PANTHER" id="PTHR35525:SF3">
    <property type="entry name" value="BLL6575 PROTEIN"/>
    <property type="match status" value="1"/>
</dbReference>
<gene>
    <name evidence="2" type="ORF">GL263_20825</name>
</gene>
<dbReference type="Pfam" id="PF11706">
    <property type="entry name" value="zf-CGNR"/>
    <property type="match status" value="1"/>
</dbReference>
<dbReference type="Gene3D" id="1.10.3300.10">
    <property type="entry name" value="Jann2411-like domain"/>
    <property type="match status" value="1"/>
</dbReference>
<reference evidence="3" key="1">
    <citation type="journal article" date="2020" name="Syst. Appl. Microbiol.">
        <title>Streptomyces alkaliterrae sp. nov., isolated from an alkaline soil, and emended descriptions of Streptomyces alkaliphilus, Streptomyces calidiresistens and Streptomyces durbertensis.</title>
        <authorList>
            <person name="Swiecimska M."/>
            <person name="Golinska P."/>
            <person name="Nouioui I."/>
            <person name="Wypij M."/>
            <person name="Rai M."/>
            <person name="Sangal V."/>
            <person name="Goodfellow M."/>
        </authorList>
    </citation>
    <scope>NUCLEOTIDE SEQUENCE [LARGE SCALE GENOMIC DNA]</scope>
    <source>
        <strain evidence="3">DSM 104538</strain>
    </source>
</reference>
<dbReference type="SUPFAM" id="SSF160904">
    <property type="entry name" value="Jann2411-like"/>
    <property type="match status" value="1"/>
</dbReference>
<protein>
    <submittedName>
        <fullName evidence="2">CGNR zinc finger domain-containing protein</fullName>
    </submittedName>
</protein>